<dbReference type="Proteomes" id="UP001431572">
    <property type="component" value="Chromosome 2"/>
</dbReference>
<accession>A0ABY9B946</accession>
<gene>
    <name evidence="1" type="ORF">OZ401_003274</name>
</gene>
<proteinExistence type="predicted"/>
<keyword evidence="2" id="KW-1185">Reference proteome</keyword>
<dbReference type="SUPFAM" id="SSF102588">
    <property type="entry name" value="LmbE-like"/>
    <property type="match status" value="1"/>
</dbReference>
<evidence type="ECO:0000313" key="2">
    <source>
        <dbReference type="Proteomes" id="UP001431572"/>
    </source>
</evidence>
<dbReference type="PANTHER" id="PTHR12993:SF28">
    <property type="entry name" value="LMBE FAMILY PROTEIN"/>
    <property type="match status" value="1"/>
</dbReference>
<dbReference type="RefSeq" id="WP_341471519.1">
    <property type="nucleotide sequence ID" value="NZ_CP128400.1"/>
</dbReference>
<name>A0ABY9B946_9CHLR</name>
<sequence>MSDNIQNKIGMVIVAHPDDAEFGCAGSVTKWIREGWEFYYVICSDGSGGGSDDARKVGEAERREISEIRKKEQREACRVVGVKEVFFLDYPDGRIEPNLDLRRDIVRMLRRFQPARVVIQSPERNWTPNYPVARHHPDHLATGEAAIRAIYPASQNPWDFPELLEEGLEPHKVKEIFFMGAPTQNFMVDITETIENKMEALKAHASQLPDFASIEERIRGWATSTGKKYEVSYAEEFHRTEN</sequence>
<dbReference type="EMBL" id="CP128400">
    <property type="protein sequence ID" value="WJW69646.1"/>
    <property type="molecule type" value="Genomic_DNA"/>
</dbReference>
<dbReference type="Pfam" id="PF02585">
    <property type="entry name" value="PIG-L"/>
    <property type="match status" value="1"/>
</dbReference>
<dbReference type="PANTHER" id="PTHR12993">
    <property type="entry name" value="N-ACETYLGLUCOSAMINYL-PHOSPHATIDYLINOSITOL DE-N-ACETYLASE-RELATED"/>
    <property type="match status" value="1"/>
</dbReference>
<organism evidence="1 2">
    <name type="scientific">Candidatus Chlorohelix allophototropha</name>
    <dbReference type="NCBI Taxonomy" id="3003348"/>
    <lineage>
        <taxon>Bacteria</taxon>
        <taxon>Bacillati</taxon>
        <taxon>Chloroflexota</taxon>
        <taxon>Chloroflexia</taxon>
        <taxon>Candidatus Chloroheliales</taxon>
        <taxon>Candidatus Chloroheliaceae</taxon>
        <taxon>Candidatus Chlorohelix</taxon>
    </lineage>
</organism>
<reference evidence="1" key="1">
    <citation type="journal article" date="2024" name="Nature">
        <title>Anoxygenic phototroph of the Chloroflexota uses a type I reaction centre.</title>
        <authorList>
            <person name="Tsuji J.M."/>
            <person name="Shaw N.A."/>
            <person name="Nagashima S."/>
            <person name="Venkiteswaran J.J."/>
            <person name="Schiff S.L."/>
            <person name="Watanabe T."/>
            <person name="Fukui M."/>
            <person name="Hanada S."/>
            <person name="Tank M."/>
            <person name="Neufeld J.D."/>
        </authorList>
    </citation>
    <scope>NUCLEOTIDE SEQUENCE</scope>
    <source>
        <strain evidence="1">L227-S17</strain>
    </source>
</reference>
<protein>
    <submittedName>
        <fullName evidence="1">PIG-L family deacetylase</fullName>
    </submittedName>
</protein>
<dbReference type="InterPro" id="IPR024078">
    <property type="entry name" value="LmbE-like_dom_sf"/>
</dbReference>
<dbReference type="InterPro" id="IPR003737">
    <property type="entry name" value="GlcNAc_PI_deacetylase-related"/>
</dbReference>
<evidence type="ECO:0000313" key="1">
    <source>
        <dbReference type="EMBL" id="WJW69646.1"/>
    </source>
</evidence>
<dbReference type="Gene3D" id="3.40.50.10320">
    <property type="entry name" value="LmbE-like"/>
    <property type="match status" value="1"/>
</dbReference>